<protein>
    <submittedName>
        <fullName evidence="5">Patatin-like phospholipase family protein</fullName>
    </submittedName>
</protein>
<evidence type="ECO:0000313" key="6">
    <source>
        <dbReference type="Proteomes" id="UP001300261"/>
    </source>
</evidence>
<feature type="domain" description="PNPLA" evidence="4">
    <location>
        <begin position="8"/>
        <end position="215"/>
    </location>
</feature>
<name>A0ABT3R4K8_9HYPH</name>
<dbReference type="InterPro" id="IPR016035">
    <property type="entry name" value="Acyl_Trfase/lysoPLipase"/>
</dbReference>
<feature type="active site" description="Nucleophile" evidence="3">
    <location>
        <position position="51"/>
    </location>
</feature>
<proteinExistence type="inferred from homology"/>
<comment type="caution">
    <text evidence="5">The sequence shown here is derived from an EMBL/GenBank/DDBJ whole genome shotgun (WGS) entry which is preliminary data.</text>
</comment>
<dbReference type="PROSITE" id="PS51635">
    <property type="entry name" value="PNPLA"/>
    <property type="match status" value="1"/>
</dbReference>
<dbReference type="Proteomes" id="UP001300261">
    <property type="component" value="Unassembled WGS sequence"/>
</dbReference>
<dbReference type="RefSeq" id="WP_265964020.1">
    <property type="nucleotide sequence ID" value="NZ_JAPEVI010000003.1"/>
</dbReference>
<feature type="short sequence motif" description="GXSXG" evidence="3">
    <location>
        <begin position="49"/>
        <end position="53"/>
    </location>
</feature>
<evidence type="ECO:0000256" key="1">
    <source>
        <dbReference type="ARBA" id="ARBA00010240"/>
    </source>
</evidence>
<feature type="active site" description="Proton acceptor" evidence="3">
    <location>
        <position position="202"/>
    </location>
</feature>
<feature type="short sequence motif" description="DGA/G" evidence="3">
    <location>
        <begin position="202"/>
        <end position="204"/>
    </location>
</feature>
<feature type="short sequence motif" description="GXGXXG" evidence="3">
    <location>
        <begin position="12"/>
        <end position="17"/>
    </location>
</feature>
<keyword evidence="3" id="KW-0442">Lipid degradation</keyword>
<dbReference type="Gene3D" id="3.40.1090.10">
    <property type="entry name" value="Cytosolic phospholipase A2 catalytic domain"/>
    <property type="match status" value="1"/>
</dbReference>
<organism evidence="5 6">
    <name type="scientific">Roseibium salinum</name>
    <dbReference type="NCBI Taxonomy" id="1604349"/>
    <lineage>
        <taxon>Bacteria</taxon>
        <taxon>Pseudomonadati</taxon>
        <taxon>Pseudomonadota</taxon>
        <taxon>Alphaproteobacteria</taxon>
        <taxon>Hyphomicrobiales</taxon>
        <taxon>Stappiaceae</taxon>
        <taxon>Roseibium</taxon>
    </lineage>
</organism>
<keyword evidence="2 3" id="KW-0443">Lipid metabolism</keyword>
<gene>
    <name evidence="5" type="ORF">ON753_17740</name>
</gene>
<evidence type="ECO:0000313" key="5">
    <source>
        <dbReference type="EMBL" id="MCX2724194.1"/>
    </source>
</evidence>
<dbReference type="EMBL" id="JAPEVI010000003">
    <property type="protein sequence ID" value="MCX2724194.1"/>
    <property type="molecule type" value="Genomic_DNA"/>
</dbReference>
<evidence type="ECO:0000256" key="3">
    <source>
        <dbReference type="PROSITE-ProRule" id="PRU01161"/>
    </source>
</evidence>
<evidence type="ECO:0000256" key="2">
    <source>
        <dbReference type="ARBA" id="ARBA00023098"/>
    </source>
</evidence>
<keyword evidence="6" id="KW-1185">Reference proteome</keyword>
<evidence type="ECO:0000259" key="4">
    <source>
        <dbReference type="PROSITE" id="PS51635"/>
    </source>
</evidence>
<dbReference type="Pfam" id="PF01734">
    <property type="entry name" value="Patatin"/>
    <property type="match status" value="1"/>
</dbReference>
<sequence>MTKKRFILSIDGGGVRGLIPLRILEALESRLIHRGVDAPMHRIFDLMAGTSTGGLIAAGLCAPRPGGSSGEAAATISELRAFYEREARNIFSHSLSARIGRTLTNPLGLFDETYDARPLEKLLKERFGWTSMASGLSKLVLTAYDIEQRRAVFMTNGLEGNGSRPDDYYFWQAVRATTAAPSYFEPARVENLSRKREEALVDGGVFMNDPAIAAYLEAGKLGWGEDEIVILSLGTGQAPGRAFPYKEAAGWGALGWMQPSKDVPILSIFSDGQSQTASYQARHLFDELPGVTFHRLQAELPPEAEAIDNARPGNIIALNGAADRVIRDNTTLLDALADMLKANVETRETDAPEPNLVHAA</sequence>
<comment type="similarity">
    <text evidence="1">Belongs to the patatin family.</text>
</comment>
<accession>A0ABT3R4K8</accession>
<dbReference type="InterPro" id="IPR002641">
    <property type="entry name" value="PNPLA_dom"/>
</dbReference>
<dbReference type="PANTHER" id="PTHR32176">
    <property type="entry name" value="XYLOSE ISOMERASE"/>
    <property type="match status" value="1"/>
</dbReference>
<keyword evidence="3" id="KW-0378">Hydrolase</keyword>
<dbReference type="SUPFAM" id="SSF52151">
    <property type="entry name" value="FabD/lysophospholipase-like"/>
    <property type="match status" value="1"/>
</dbReference>
<reference evidence="5 6" key="1">
    <citation type="journal article" date="2016" name="Int. J. Syst. Evol. Microbiol.">
        <title>Labrenzia salina sp. nov., isolated from the rhizosphere of the halophyte Arthrocnemum macrostachyum.</title>
        <authorList>
            <person name="Camacho M."/>
            <person name="Redondo-Gomez S."/>
            <person name="Rodriguez-Llorente I."/>
            <person name="Rohde M."/>
            <person name="Sproer C."/>
            <person name="Schumann P."/>
            <person name="Klenk H.P."/>
            <person name="Montero-Calasanz M.D.C."/>
        </authorList>
    </citation>
    <scope>NUCLEOTIDE SEQUENCE [LARGE SCALE GENOMIC DNA]</scope>
    <source>
        <strain evidence="5 6">DSM 29163</strain>
    </source>
</reference>
<dbReference type="PANTHER" id="PTHR32176:SF92">
    <property type="entry name" value="XYLOSE ISOMERASE"/>
    <property type="match status" value="1"/>
</dbReference>